<accession>A0A4S8JTU9</accession>
<dbReference type="Proteomes" id="UP000317650">
    <property type="component" value="Chromosome 5"/>
</dbReference>
<dbReference type="AlphaFoldDB" id="A0A4S8JTU9"/>
<comment type="caution">
    <text evidence="1">The sequence shown here is derived from an EMBL/GenBank/DDBJ whole genome shotgun (WGS) entry which is preliminary data.</text>
</comment>
<evidence type="ECO:0000313" key="2">
    <source>
        <dbReference type="Proteomes" id="UP000317650"/>
    </source>
</evidence>
<evidence type="ECO:0000313" key="1">
    <source>
        <dbReference type="EMBL" id="THU65581.1"/>
    </source>
</evidence>
<proteinExistence type="predicted"/>
<dbReference type="EMBL" id="PYDT01000003">
    <property type="protein sequence ID" value="THU65581.1"/>
    <property type="molecule type" value="Genomic_DNA"/>
</dbReference>
<name>A0A4S8JTU9_MUSBA</name>
<gene>
    <name evidence="1" type="ORF">C4D60_Mb05t05150</name>
</gene>
<keyword evidence="2" id="KW-1185">Reference proteome</keyword>
<reference evidence="1 2" key="1">
    <citation type="journal article" date="2019" name="Nat. Plants">
        <title>Genome sequencing of Musa balbisiana reveals subgenome evolution and function divergence in polyploid bananas.</title>
        <authorList>
            <person name="Yao X."/>
        </authorList>
    </citation>
    <scope>NUCLEOTIDE SEQUENCE [LARGE SCALE GENOMIC DNA]</scope>
    <source>
        <strain evidence="2">cv. DH-PKW</strain>
        <tissue evidence="1">Leaves</tissue>
    </source>
</reference>
<protein>
    <submittedName>
        <fullName evidence="1">Uncharacterized protein</fullName>
    </submittedName>
</protein>
<organism evidence="1 2">
    <name type="scientific">Musa balbisiana</name>
    <name type="common">Banana</name>
    <dbReference type="NCBI Taxonomy" id="52838"/>
    <lineage>
        <taxon>Eukaryota</taxon>
        <taxon>Viridiplantae</taxon>
        <taxon>Streptophyta</taxon>
        <taxon>Embryophyta</taxon>
        <taxon>Tracheophyta</taxon>
        <taxon>Spermatophyta</taxon>
        <taxon>Magnoliopsida</taxon>
        <taxon>Liliopsida</taxon>
        <taxon>Zingiberales</taxon>
        <taxon>Musaceae</taxon>
        <taxon>Musa</taxon>
    </lineage>
</organism>
<sequence>MGEKDGFRKVQGVVKLVHFHLKRSQICHVDGLDAEFSAYSPPQHSSSLIWNSTTFLCSWGTLPFELFLLVTAAASTGHLPM</sequence>